<accession>A0A6J7RR37</accession>
<proteinExistence type="predicted"/>
<dbReference type="AlphaFoldDB" id="A0A6J7RR37"/>
<organism evidence="1">
    <name type="scientific">freshwater metagenome</name>
    <dbReference type="NCBI Taxonomy" id="449393"/>
    <lineage>
        <taxon>unclassified sequences</taxon>
        <taxon>metagenomes</taxon>
        <taxon>ecological metagenomes</taxon>
    </lineage>
</organism>
<sequence length="103" mass="11553">MVQRDLRRRADNRQRLRGVKAKQVKYGAVGLKVSEVVLLFQPRVAAQFAARPIAVKPLGRNRVGNNDGLREAAVDVVLDGRPFVVEHRRRRNPEHPGGNVDVV</sequence>
<reference evidence="1" key="1">
    <citation type="submission" date="2020-05" db="EMBL/GenBank/DDBJ databases">
        <authorList>
            <person name="Chiriac C."/>
            <person name="Salcher M."/>
            <person name="Ghai R."/>
            <person name="Kavagutti S V."/>
        </authorList>
    </citation>
    <scope>NUCLEOTIDE SEQUENCE</scope>
</reference>
<dbReference type="EMBL" id="CAFBPX010000042">
    <property type="protein sequence ID" value="CAB5031295.1"/>
    <property type="molecule type" value="Genomic_DNA"/>
</dbReference>
<evidence type="ECO:0000313" key="1">
    <source>
        <dbReference type="EMBL" id="CAB5031295.1"/>
    </source>
</evidence>
<name>A0A6J7RR37_9ZZZZ</name>
<protein>
    <submittedName>
        <fullName evidence="1">Unannotated protein</fullName>
    </submittedName>
</protein>
<gene>
    <name evidence="1" type="ORF">UFOPK4175_00353</name>
</gene>